<proteinExistence type="predicted"/>
<evidence type="ECO:0000256" key="1">
    <source>
        <dbReference type="SAM" id="MobiDB-lite"/>
    </source>
</evidence>
<dbReference type="AlphaFoldDB" id="A0A6C2YNC5"/>
<dbReference type="EMBL" id="LR586016">
    <property type="protein sequence ID" value="VIP02877.1"/>
    <property type="molecule type" value="Genomic_DNA"/>
</dbReference>
<protein>
    <submittedName>
        <fullName evidence="2">Uncharacterized protein</fullName>
    </submittedName>
</protein>
<reference evidence="2" key="1">
    <citation type="submission" date="2019-04" db="EMBL/GenBank/DDBJ databases">
        <authorList>
            <consortium name="Science for Life Laboratories"/>
        </authorList>
    </citation>
    <scope>NUCLEOTIDE SEQUENCE</scope>
    <source>
        <strain evidence="2">MBLW1</strain>
    </source>
</reference>
<dbReference type="EMBL" id="LR593887">
    <property type="protein sequence ID" value="VTS02719.1"/>
    <property type="molecule type" value="Genomic_DNA"/>
</dbReference>
<dbReference type="Proteomes" id="UP000464378">
    <property type="component" value="Chromosome"/>
</dbReference>
<feature type="region of interest" description="Disordered" evidence="1">
    <location>
        <begin position="1"/>
        <end position="30"/>
    </location>
</feature>
<evidence type="ECO:0000313" key="3">
    <source>
        <dbReference type="Proteomes" id="UP000464378"/>
    </source>
</evidence>
<sequence length="49" mass="5134">MGETDGTGDAQVGFHAMDRIGSESAEKSHSPAILELVYNSRNQLDLAGG</sequence>
<accession>A0A6C2YNC5</accession>
<gene>
    <name evidence="2" type="ORF">GMBLW1_10830</name>
</gene>
<feature type="compositionally biased region" description="Basic and acidic residues" evidence="1">
    <location>
        <begin position="16"/>
        <end position="29"/>
    </location>
</feature>
<keyword evidence="3" id="KW-1185">Reference proteome</keyword>
<organism evidence="2">
    <name type="scientific">Tuwongella immobilis</name>
    <dbReference type="NCBI Taxonomy" id="692036"/>
    <lineage>
        <taxon>Bacteria</taxon>
        <taxon>Pseudomonadati</taxon>
        <taxon>Planctomycetota</taxon>
        <taxon>Planctomycetia</taxon>
        <taxon>Gemmatales</taxon>
        <taxon>Gemmataceae</taxon>
        <taxon>Tuwongella</taxon>
    </lineage>
</organism>
<dbReference type="InParanoid" id="A0A6C2YNC5"/>
<evidence type="ECO:0000313" key="2">
    <source>
        <dbReference type="EMBL" id="VIP02877.1"/>
    </source>
</evidence>
<name>A0A6C2YNC5_9BACT</name>
<dbReference type="KEGG" id="tim:GMBLW1_10830"/>